<organism evidence="5 6">
    <name type="scientific">Shouchella miscanthi</name>
    <dbReference type="NCBI Taxonomy" id="2598861"/>
    <lineage>
        <taxon>Bacteria</taxon>
        <taxon>Bacillati</taxon>
        <taxon>Bacillota</taxon>
        <taxon>Bacilli</taxon>
        <taxon>Bacillales</taxon>
        <taxon>Bacillaceae</taxon>
        <taxon>Shouchella</taxon>
    </lineage>
</organism>
<dbReference type="Gene3D" id="2.60.120.200">
    <property type="match status" value="1"/>
</dbReference>
<dbReference type="RefSeq" id="WP_328238635.1">
    <property type="nucleotide sequence ID" value="NZ_JAROAS010000048.1"/>
</dbReference>
<evidence type="ECO:0000313" key="5">
    <source>
        <dbReference type="EMBL" id="MED4130006.1"/>
    </source>
</evidence>
<proteinExistence type="predicted"/>
<dbReference type="Pfam" id="PF18483">
    <property type="entry name" value="Lectin_L-type_dom"/>
    <property type="match status" value="1"/>
</dbReference>
<evidence type="ECO:0000256" key="1">
    <source>
        <dbReference type="SAM" id="MobiDB-lite"/>
    </source>
</evidence>
<feature type="compositionally biased region" description="Acidic residues" evidence="1">
    <location>
        <begin position="251"/>
        <end position="260"/>
    </location>
</feature>
<keyword evidence="2" id="KW-0472">Membrane</keyword>
<name>A0ABU6NPY1_9BACI</name>
<protein>
    <submittedName>
        <fullName evidence="5">WxL domain-containing protein</fullName>
    </submittedName>
</protein>
<feature type="compositionally biased region" description="Basic and acidic residues" evidence="1">
    <location>
        <begin position="230"/>
        <end position="248"/>
    </location>
</feature>
<evidence type="ECO:0000259" key="3">
    <source>
        <dbReference type="Pfam" id="PF01345"/>
    </source>
</evidence>
<dbReference type="InterPro" id="IPR013320">
    <property type="entry name" value="ConA-like_dom_sf"/>
</dbReference>
<accession>A0ABU6NPY1</accession>
<evidence type="ECO:0000256" key="2">
    <source>
        <dbReference type="SAM" id="Phobius"/>
    </source>
</evidence>
<feature type="region of interest" description="Disordered" evidence="1">
    <location>
        <begin position="148"/>
        <end position="285"/>
    </location>
</feature>
<dbReference type="EMBL" id="JAROAS010000048">
    <property type="protein sequence ID" value="MED4130006.1"/>
    <property type="molecule type" value="Genomic_DNA"/>
</dbReference>
<gene>
    <name evidence="5" type="ORF">P5F74_17885</name>
</gene>
<dbReference type="NCBIfam" id="TIGR01451">
    <property type="entry name" value="B_ant_repeat"/>
    <property type="match status" value="1"/>
</dbReference>
<reference evidence="5 6" key="1">
    <citation type="submission" date="2023-03" db="EMBL/GenBank/DDBJ databases">
        <title>Bacillus Genome Sequencing.</title>
        <authorList>
            <person name="Dunlap C."/>
        </authorList>
    </citation>
    <scope>NUCLEOTIDE SEQUENCE [LARGE SCALE GENOMIC DNA]</scope>
    <source>
        <strain evidence="5 6">B-4107</strain>
    </source>
</reference>
<feature type="compositionally biased region" description="Polar residues" evidence="1">
    <location>
        <begin position="271"/>
        <end position="285"/>
    </location>
</feature>
<comment type="caution">
    <text evidence="5">The sequence shown here is derived from an EMBL/GenBank/DDBJ whole genome shotgun (WGS) entry which is preliminary data.</text>
</comment>
<keyword evidence="2" id="KW-0812">Transmembrane</keyword>
<feature type="transmembrane region" description="Helical" evidence="2">
    <location>
        <begin position="16"/>
        <end position="32"/>
    </location>
</feature>
<dbReference type="InterPro" id="IPR056573">
    <property type="entry name" value="Lectin_L-type_dom"/>
</dbReference>
<feature type="compositionally biased region" description="Basic and acidic residues" evidence="1">
    <location>
        <begin position="261"/>
        <end position="270"/>
    </location>
</feature>
<sequence>MCNRDPLTNRLLQRQFFYISLSVLLIVASIPFQEILVHADEDRPPAPFSIENEEDLVVEQPFTIHINDSEEKNWVLTLPDQLTWEQSNDDEHIEYNEELNQLVFQANQEVRKLTLRAMHSGIYDISVQSITNDEKSLFKNVTVHISEANEQNENENSHDEEADQESDIPTDIDHPEHQENHEESKTDEQQEKELEKPIIDEEQEEASENLGEDKESEPTSDETNDTGGTTHEEKPPVMEETDDHKSVDPVDQPEEPELEEATDRHEDEPQQKSNEQPQQDDVTDDLQSQLNAVKERFTTSSVDLANVSTIPLPPVGGPNVSDLFTYAGDRNVAQHRNSNVRVLADGTRNKSSAMWFNEQIDLNQSFQTTMHLYINGANPNQRQIADGLTFTMHNDPRGLQAIGQRGESLGAYGTLRERSYTGFIQNALSFEFDTYHNGDYSDRGLQNQSHTAVVNPSVIDRGIFGTQNARMVHSNITYRTIINNNWQSFTVKWEKTSNFGGRLSYSFAGQTTTYSIPDYRNVFNNNRVYWGFTGATGEEVGVYAIAYADLPQRPRAEKRVRNLTSGEANFQRDSSAYPGDTLEYEITLQNPAENGLGATWQNVQVEDRLPSGLTYVADGSKDKPTSIDGQKLTFQAGNIGVASSKTLTFRVKVDDRATGPLANQAFAVASSGAFQGQVSTNESSITLKAVQIDGEPVPQTFHAGTDPSTWDLSSFVKNMRITPTRLHQAARVVGLAEALPDVSVPGTYTIGVKIESTTYSGVNKVIQVPITITDGALSFVAPHLDFGTQVVSSSHQQYFGEVVPENKLTITDTRHLKTHWALSVKQKEAFRDRNTGEALSATLLYIENGNQQTIGSNASLIASGRITNGFEDVISDRWTESGNKAGFFLDVSPGKARVDQSYQAELTWTLQDVPANE</sequence>
<keyword evidence="2" id="KW-1133">Transmembrane helix</keyword>
<dbReference type="Proteomes" id="UP001341820">
    <property type="component" value="Unassembled WGS sequence"/>
</dbReference>
<feature type="compositionally biased region" description="Acidic residues" evidence="1">
    <location>
        <begin position="150"/>
        <end position="170"/>
    </location>
</feature>
<dbReference type="Pfam" id="PF01345">
    <property type="entry name" value="DUF11"/>
    <property type="match status" value="1"/>
</dbReference>
<evidence type="ECO:0000259" key="4">
    <source>
        <dbReference type="Pfam" id="PF13731"/>
    </source>
</evidence>
<dbReference type="Gene3D" id="2.60.40.740">
    <property type="match status" value="1"/>
</dbReference>
<dbReference type="Pfam" id="PF13731">
    <property type="entry name" value="WxL"/>
    <property type="match status" value="1"/>
</dbReference>
<dbReference type="InterPro" id="IPR047589">
    <property type="entry name" value="DUF11_rpt"/>
</dbReference>
<dbReference type="InterPro" id="IPR001434">
    <property type="entry name" value="OmcB-like_DUF11"/>
</dbReference>
<dbReference type="SUPFAM" id="SSF49899">
    <property type="entry name" value="Concanavalin A-like lectins/glucanases"/>
    <property type="match status" value="1"/>
</dbReference>
<evidence type="ECO:0000313" key="6">
    <source>
        <dbReference type="Proteomes" id="UP001341820"/>
    </source>
</evidence>
<feature type="compositionally biased region" description="Basic and acidic residues" evidence="1">
    <location>
        <begin position="171"/>
        <end position="199"/>
    </location>
</feature>
<feature type="domain" description="WxL" evidence="4">
    <location>
        <begin position="771"/>
        <end position="914"/>
    </location>
</feature>
<feature type="domain" description="DUF11" evidence="3">
    <location>
        <begin position="574"/>
        <end position="686"/>
    </location>
</feature>
<dbReference type="InterPro" id="IPR027994">
    <property type="entry name" value="WxL_dom"/>
</dbReference>
<keyword evidence="6" id="KW-1185">Reference proteome</keyword>
<dbReference type="CDD" id="cd01951">
    <property type="entry name" value="lectin_L-type"/>
    <property type="match status" value="1"/>
</dbReference>